<evidence type="ECO:0000313" key="2">
    <source>
        <dbReference type="EMBL" id="VDO02964.1"/>
    </source>
</evidence>
<organism evidence="4">
    <name type="scientific">Rodentolepis nana</name>
    <name type="common">Dwarf tapeworm</name>
    <name type="synonym">Hymenolepis nana</name>
    <dbReference type="NCBI Taxonomy" id="102285"/>
    <lineage>
        <taxon>Eukaryota</taxon>
        <taxon>Metazoa</taxon>
        <taxon>Spiralia</taxon>
        <taxon>Lophotrochozoa</taxon>
        <taxon>Platyhelminthes</taxon>
        <taxon>Cestoda</taxon>
        <taxon>Eucestoda</taxon>
        <taxon>Cyclophyllidea</taxon>
        <taxon>Hymenolepididae</taxon>
        <taxon>Rodentolepis</taxon>
    </lineage>
</organism>
<evidence type="ECO:0000313" key="4">
    <source>
        <dbReference type="WBParaSite" id="HNAJ_0000710801-mRNA-1"/>
    </source>
</evidence>
<accession>A0A0R3TJ67</accession>
<reference evidence="4" key="1">
    <citation type="submission" date="2017-02" db="UniProtKB">
        <authorList>
            <consortium name="WormBaseParasite"/>
        </authorList>
    </citation>
    <scope>IDENTIFICATION</scope>
</reference>
<dbReference type="Proteomes" id="UP000278807">
    <property type="component" value="Unassembled WGS sequence"/>
</dbReference>
<dbReference type="WBParaSite" id="HNAJ_0000710801-mRNA-1">
    <property type="protein sequence ID" value="HNAJ_0000710801-mRNA-1"/>
    <property type="gene ID" value="HNAJ_0000710801"/>
</dbReference>
<keyword evidence="1" id="KW-0472">Membrane</keyword>
<dbReference type="EMBL" id="UZAE01010525">
    <property type="protein sequence ID" value="VDO02964.1"/>
    <property type="molecule type" value="Genomic_DNA"/>
</dbReference>
<name>A0A0R3TJ67_RODNA</name>
<feature type="transmembrane region" description="Helical" evidence="1">
    <location>
        <begin position="21"/>
        <end position="38"/>
    </location>
</feature>
<keyword evidence="3" id="KW-1185">Reference proteome</keyword>
<sequence>MKKGPRQLQPQKFRVCHYQPTPVLMLIIHFSSSLSLIMDSQYLRVM</sequence>
<evidence type="ECO:0000256" key="1">
    <source>
        <dbReference type="SAM" id="Phobius"/>
    </source>
</evidence>
<gene>
    <name evidence="2" type="ORF">HNAJ_LOCUS7104</name>
</gene>
<reference evidence="2 3" key="2">
    <citation type="submission" date="2018-11" db="EMBL/GenBank/DDBJ databases">
        <authorList>
            <consortium name="Pathogen Informatics"/>
        </authorList>
    </citation>
    <scope>NUCLEOTIDE SEQUENCE [LARGE SCALE GENOMIC DNA]</scope>
</reference>
<dbReference type="AlphaFoldDB" id="A0A0R3TJ67"/>
<keyword evidence="1" id="KW-1133">Transmembrane helix</keyword>
<protein>
    <submittedName>
        <fullName evidence="2 4">Uncharacterized protein</fullName>
    </submittedName>
</protein>
<keyword evidence="1" id="KW-0812">Transmembrane</keyword>
<proteinExistence type="predicted"/>
<evidence type="ECO:0000313" key="3">
    <source>
        <dbReference type="Proteomes" id="UP000278807"/>
    </source>
</evidence>